<protein>
    <submittedName>
        <fullName evidence="2">Uncharacterized protein</fullName>
    </submittedName>
</protein>
<dbReference type="AlphaFoldDB" id="A0A6A5X1Y0"/>
<dbReference type="Proteomes" id="UP000799779">
    <property type="component" value="Unassembled WGS sequence"/>
</dbReference>
<evidence type="ECO:0000313" key="3">
    <source>
        <dbReference type="Proteomes" id="UP000799779"/>
    </source>
</evidence>
<organism evidence="2 3">
    <name type="scientific">Amniculicola lignicola CBS 123094</name>
    <dbReference type="NCBI Taxonomy" id="1392246"/>
    <lineage>
        <taxon>Eukaryota</taxon>
        <taxon>Fungi</taxon>
        <taxon>Dikarya</taxon>
        <taxon>Ascomycota</taxon>
        <taxon>Pezizomycotina</taxon>
        <taxon>Dothideomycetes</taxon>
        <taxon>Pleosporomycetidae</taxon>
        <taxon>Pleosporales</taxon>
        <taxon>Amniculicolaceae</taxon>
        <taxon>Amniculicola</taxon>
    </lineage>
</organism>
<dbReference type="EMBL" id="ML977566">
    <property type="protein sequence ID" value="KAF2004586.1"/>
    <property type="molecule type" value="Genomic_DNA"/>
</dbReference>
<evidence type="ECO:0000313" key="2">
    <source>
        <dbReference type="EMBL" id="KAF2004586.1"/>
    </source>
</evidence>
<name>A0A6A5X1Y0_9PLEO</name>
<reference evidence="2" key="1">
    <citation type="journal article" date="2020" name="Stud. Mycol.">
        <title>101 Dothideomycetes genomes: a test case for predicting lifestyles and emergence of pathogens.</title>
        <authorList>
            <person name="Haridas S."/>
            <person name="Albert R."/>
            <person name="Binder M."/>
            <person name="Bloem J."/>
            <person name="Labutti K."/>
            <person name="Salamov A."/>
            <person name="Andreopoulos B."/>
            <person name="Baker S."/>
            <person name="Barry K."/>
            <person name="Bills G."/>
            <person name="Bluhm B."/>
            <person name="Cannon C."/>
            <person name="Castanera R."/>
            <person name="Culley D."/>
            <person name="Daum C."/>
            <person name="Ezra D."/>
            <person name="Gonzalez J."/>
            <person name="Henrissat B."/>
            <person name="Kuo A."/>
            <person name="Liang C."/>
            <person name="Lipzen A."/>
            <person name="Lutzoni F."/>
            <person name="Magnuson J."/>
            <person name="Mondo S."/>
            <person name="Nolan M."/>
            <person name="Ohm R."/>
            <person name="Pangilinan J."/>
            <person name="Park H.-J."/>
            <person name="Ramirez L."/>
            <person name="Alfaro M."/>
            <person name="Sun H."/>
            <person name="Tritt A."/>
            <person name="Yoshinaga Y."/>
            <person name="Zwiers L.-H."/>
            <person name="Turgeon B."/>
            <person name="Goodwin S."/>
            <person name="Spatafora J."/>
            <person name="Crous P."/>
            <person name="Grigoriev I."/>
        </authorList>
    </citation>
    <scope>NUCLEOTIDE SEQUENCE</scope>
    <source>
        <strain evidence="2">CBS 123094</strain>
    </source>
</reference>
<keyword evidence="3" id="KW-1185">Reference proteome</keyword>
<feature type="region of interest" description="Disordered" evidence="1">
    <location>
        <begin position="99"/>
        <end position="144"/>
    </location>
</feature>
<accession>A0A6A5X1Y0</accession>
<proteinExistence type="predicted"/>
<gene>
    <name evidence="2" type="ORF">P154DRAFT_571801</name>
</gene>
<evidence type="ECO:0000256" key="1">
    <source>
        <dbReference type="SAM" id="MobiDB-lite"/>
    </source>
</evidence>
<sequence>MAAARAEGGEAARVAGTGYYCSRGKDAQGSRSPGRAGCAEMSLADGTFTKTGACLCLCEVVARLLRMTFLYDCGQQCSDRTSPYWLVPARRLRQRQRLAVPRLGSAQQHRSTAGREGAARQHQMGSERAEGDRSPAASRDSVVVGGRPALLERVRRCDPRAGGQRVLFDS</sequence>